<evidence type="ECO:0000256" key="3">
    <source>
        <dbReference type="ARBA" id="ARBA00022553"/>
    </source>
</evidence>
<evidence type="ECO:0000256" key="9">
    <source>
        <dbReference type="PROSITE-ProRule" id="PRU00169"/>
    </source>
</evidence>
<keyword evidence="6" id="KW-0418">Kinase</keyword>
<dbReference type="PANTHER" id="PTHR43065">
    <property type="entry name" value="SENSOR HISTIDINE KINASE"/>
    <property type="match status" value="1"/>
</dbReference>
<comment type="caution">
    <text evidence="15">The sequence shown here is derived from an EMBL/GenBank/DDBJ whole genome shotgun (WGS) entry which is preliminary data.</text>
</comment>
<dbReference type="NCBIfam" id="TIGR00229">
    <property type="entry name" value="sensory_box"/>
    <property type="match status" value="2"/>
</dbReference>
<dbReference type="SUPFAM" id="SSF52172">
    <property type="entry name" value="CheY-like"/>
    <property type="match status" value="1"/>
</dbReference>
<evidence type="ECO:0000256" key="6">
    <source>
        <dbReference type="ARBA" id="ARBA00022777"/>
    </source>
</evidence>
<feature type="domain" description="PAS" evidence="13">
    <location>
        <begin position="168"/>
        <end position="224"/>
    </location>
</feature>
<keyword evidence="4" id="KW-0808">Transferase</keyword>
<dbReference type="PROSITE" id="PS50113">
    <property type="entry name" value="PAC"/>
    <property type="match status" value="1"/>
</dbReference>
<dbReference type="InterPro" id="IPR001789">
    <property type="entry name" value="Sig_transdc_resp-reg_receiver"/>
</dbReference>
<evidence type="ECO:0000259" key="11">
    <source>
        <dbReference type="PROSITE" id="PS50109"/>
    </source>
</evidence>
<evidence type="ECO:0000259" key="13">
    <source>
        <dbReference type="PROSITE" id="PS50112"/>
    </source>
</evidence>
<dbReference type="Gene3D" id="3.30.450.20">
    <property type="entry name" value="PAS domain"/>
    <property type="match status" value="2"/>
</dbReference>
<feature type="coiled-coil region" evidence="10">
    <location>
        <begin position="135"/>
        <end position="167"/>
    </location>
</feature>
<protein>
    <recommendedName>
        <fullName evidence="2">histidine kinase</fullName>
        <ecNumber evidence="2">2.7.13.3</ecNumber>
    </recommendedName>
</protein>
<dbReference type="CDD" id="cd00130">
    <property type="entry name" value="PAS"/>
    <property type="match status" value="2"/>
</dbReference>
<evidence type="ECO:0000259" key="14">
    <source>
        <dbReference type="PROSITE" id="PS50113"/>
    </source>
</evidence>
<dbReference type="PRINTS" id="PR00344">
    <property type="entry name" value="BCTRLSENSOR"/>
</dbReference>
<dbReference type="InterPro" id="IPR036890">
    <property type="entry name" value="HATPase_C_sf"/>
</dbReference>
<dbReference type="SMART" id="SM00448">
    <property type="entry name" value="REC"/>
    <property type="match status" value="1"/>
</dbReference>
<dbReference type="Pfam" id="PF13426">
    <property type="entry name" value="PAS_9"/>
    <property type="match status" value="1"/>
</dbReference>
<dbReference type="SMART" id="SM00387">
    <property type="entry name" value="HATPase_c"/>
    <property type="match status" value="1"/>
</dbReference>
<dbReference type="EMBL" id="JBHUGS010000002">
    <property type="protein sequence ID" value="MFD1950823.1"/>
    <property type="molecule type" value="Genomic_DNA"/>
</dbReference>
<dbReference type="SUPFAM" id="SSF55874">
    <property type="entry name" value="ATPase domain of HSP90 chaperone/DNA topoisomerase II/histidine kinase"/>
    <property type="match status" value="1"/>
</dbReference>
<feature type="domain" description="PAS" evidence="13">
    <location>
        <begin position="22"/>
        <end position="95"/>
    </location>
</feature>
<dbReference type="InterPro" id="IPR004358">
    <property type="entry name" value="Sig_transdc_His_kin-like_C"/>
</dbReference>
<keyword evidence="10" id="KW-0175">Coiled coil</keyword>
<dbReference type="CDD" id="cd00082">
    <property type="entry name" value="HisKA"/>
    <property type="match status" value="1"/>
</dbReference>
<evidence type="ECO:0000313" key="16">
    <source>
        <dbReference type="Proteomes" id="UP001597400"/>
    </source>
</evidence>
<name>A0ABW4TXK4_9SPHN</name>
<comment type="catalytic activity">
    <reaction evidence="1">
        <text>ATP + protein L-histidine = ADP + protein N-phospho-L-histidine.</text>
        <dbReference type="EC" id="2.7.13.3"/>
    </reaction>
</comment>
<dbReference type="EC" id="2.7.13.3" evidence="2"/>
<organism evidence="15 16">
    <name type="scientific">Sphingomonas arantia</name>
    <dbReference type="NCBI Taxonomy" id="1460676"/>
    <lineage>
        <taxon>Bacteria</taxon>
        <taxon>Pseudomonadati</taxon>
        <taxon>Pseudomonadota</taxon>
        <taxon>Alphaproteobacteria</taxon>
        <taxon>Sphingomonadales</taxon>
        <taxon>Sphingomonadaceae</taxon>
        <taxon>Sphingomonas</taxon>
    </lineage>
</organism>
<dbReference type="InterPro" id="IPR036097">
    <property type="entry name" value="HisK_dim/P_sf"/>
</dbReference>
<dbReference type="PROSITE" id="PS50109">
    <property type="entry name" value="HIS_KIN"/>
    <property type="match status" value="1"/>
</dbReference>
<accession>A0ABW4TXK4</accession>
<dbReference type="InterPro" id="IPR011006">
    <property type="entry name" value="CheY-like_superfamily"/>
</dbReference>
<dbReference type="Pfam" id="PF00072">
    <property type="entry name" value="Response_reg"/>
    <property type="match status" value="1"/>
</dbReference>
<dbReference type="Gene3D" id="3.30.565.10">
    <property type="entry name" value="Histidine kinase-like ATPase, C-terminal domain"/>
    <property type="match status" value="1"/>
</dbReference>
<feature type="domain" description="Histidine kinase" evidence="11">
    <location>
        <begin position="308"/>
        <end position="529"/>
    </location>
</feature>
<dbReference type="PANTHER" id="PTHR43065:SF49">
    <property type="entry name" value="HISTIDINE KINASE"/>
    <property type="match status" value="1"/>
</dbReference>
<dbReference type="Gene3D" id="1.10.287.130">
    <property type="match status" value="1"/>
</dbReference>
<dbReference type="Proteomes" id="UP001597400">
    <property type="component" value="Unassembled WGS sequence"/>
</dbReference>
<dbReference type="SMART" id="SM00091">
    <property type="entry name" value="PAS"/>
    <property type="match status" value="2"/>
</dbReference>
<sequence length="677" mass="74631">MVDDQPCVPAAAPAEAAAPKQSEAYLRAVVDSAIDFAIVATDLNGRVTRWNEGAHRILRWTEAEMLGEPLHRFFTAEDVAAGRVEFEMQSALATGHGNDERWHQRKDGERFWASGELTVLRDDDDSAIGYVKVLRDRTRQRLADEERNRLEAELRRLNEQLATDVSRRTAERDQLWEASPDLLLMFDFDGIIREVNPAWTSLLGHDLDDLIGRQVDSLVHPDDRLLTEIARGDGRTCALPAAENRYRNMDGTYRQISWVAAPDAARGMIYATGRDMTLAREAEQALHIAEDQLRQSQKMEAVGQLTGGVAHDFNNLLTVIRGSVDLLRRPDLTEERRKRYIDAIADTADRASKLTSQLLAFARRQTLKPTVFDARKNILNLHDMLVTLAGSRVAVVVDIADEPCPVNADPGQLDTAIVNMAINARDAMNGEGRLTLRVQGVASIPAVRAHAAHGGDYVAISLHDTGKGIPPDQINHIFEPFFTTKGVGQGTGLGLSQVFGFAKQSGGEIAVESHATTGTVFTLYLPRSVVLPIIADRDQGHEAMMRHDGCALIVEDNVDVGRFATEALRELGYRTHLATDAQQALSFLRTTDDRYDVVFSDVVMPGMSGIELGQEVRRLYPSMPVVLTSGYSSALAESGTHGFELLQKPYSIDELSLILRRAMVVGETARTALLVAD</sequence>
<dbReference type="PROSITE" id="PS50112">
    <property type="entry name" value="PAS"/>
    <property type="match status" value="2"/>
</dbReference>
<dbReference type="InterPro" id="IPR000014">
    <property type="entry name" value="PAS"/>
</dbReference>
<feature type="domain" description="Response regulatory" evidence="12">
    <location>
        <begin position="550"/>
        <end position="663"/>
    </location>
</feature>
<evidence type="ECO:0000256" key="5">
    <source>
        <dbReference type="ARBA" id="ARBA00022741"/>
    </source>
</evidence>
<keyword evidence="3 9" id="KW-0597">Phosphoprotein</keyword>
<evidence type="ECO:0000256" key="2">
    <source>
        <dbReference type="ARBA" id="ARBA00012438"/>
    </source>
</evidence>
<proteinExistence type="predicted"/>
<evidence type="ECO:0000259" key="12">
    <source>
        <dbReference type="PROSITE" id="PS50110"/>
    </source>
</evidence>
<feature type="domain" description="PAC" evidence="14">
    <location>
        <begin position="97"/>
        <end position="149"/>
    </location>
</feature>
<dbReference type="Gene3D" id="3.40.50.2300">
    <property type="match status" value="1"/>
</dbReference>
<dbReference type="Pfam" id="PF02518">
    <property type="entry name" value="HATPase_c"/>
    <property type="match status" value="1"/>
</dbReference>
<keyword evidence="8" id="KW-0902">Two-component regulatory system</keyword>
<dbReference type="RefSeq" id="WP_380929113.1">
    <property type="nucleotide sequence ID" value="NZ_JBHUGS010000002.1"/>
</dbReference>
<dbReference type="SMART" id="SM00388">
    <property type="entry name" value="HisKA"/>
    <property type="match status" value="1"/>
</dbReference>
<dbReference type="InterPro" id="IPR013767">
    <property type="entry name" value="PAS_fold"/>
</dbReference>
<dbReference type="SUPFAM" id="SSF47384">
    <property type="entry name" value="Homodimeric domain of signal transducing histidine kinase"/>
    <property type="match status" value="1"/>
</dbReference>
<evidence type="ECO:0000256" key="4">
    <source>
        <dbReference type="ARBA" id="ARBA00022679"/>
    </source>
</evidence>
<dbReference type="InterPro" id="IPR003661">
    <property type="entry name" value="HisK_dim/P_dom"/>
</dbReference>
<keyword evidence="7" id="KW-0067">ATP-binding</keyword>
<dbReference type="PROSITE" id="PS50110">
    <property type="entry name" value="RESPONSE_REGULATORY"/>
    <property type="match status" value="1"/>
</dbReference>
<feature type="modified residue" description="4-aspartylphosphate" evidence="9">
    <location>
        <position position="601"/>
    </location>
</feature>
<dbReference type="Pfam" id="PF00512">
    <property type="entry name" value="HisKA"/>
    <property type="match status" value="1"/>
</dbReference>
<dbReference type="Pfam" id="PF00989">
    <property type="entry name" value="PAS"/>
    <property type="match status" value="1"/>
</dbReference>
<dbReference type="InterPro" id="IPR003594">
    <property type="entry name" value="HATPase_dom"/>
</dbReference>
<evidence type="ECO:0000313" key="15">
    <source>
        <dbReference type="EMBL" id="MFD1950823.1"/>
    </source>
</evidence>
<dbReference type="SUPFAM" id="SSF55785">
    <property type="entry name" value="PYP-like sensor domain (PAS domain)"/>
    <property type="match status" value="2"/>
</dbReference>
<evidence type="ECO:0000256" key="1">
    <source>
        <dbReference type="ARBA" id="ARBA00000085"/>
    </source>
</evidence>
<evidence type="ECO:0000256" key="10">
    <source>
        <dbReference type="SAM" id="Coils"/>
    </source>
</evidence>
<evidence type="ECO:0000256" key="8">
    <source>
        <dbReference type="ARBA" id="ARBA00023012"/>
    </source>
</evidence>
<keyword evidence="16" id="KW-1185">Reference proteome</keyword>
<reference evidence="16" key="1">
    <citation type="journal article" date="2019" name="Int. J. Syst. Evol. Microbiol.">
        <title>The Global Catalogue of Microorganisms (GCM) 10K type strain sequencing project: providing services to taxonomists for standard genome sequencing and annotation.</title>
        <authorList>
            <consortium name="The Broad Institute Genomics Platform"/>
            <consortium name="The Broad Institute Genome Sequencing Center for Infectious Disease"/>
            <person name="Wu L."/>
            <person name="Ma J."/>
        </authorList>
    </citation>
    <scope>NUCLEOTIDE SEQUENCE [LARGE SCALE GENOMIC DNA]</scope>
    <source>
        <strain evidence="16">CGMCC 1.12702</strain>
    </source>
</reference>
<keyword evidence="5" id="KW-0547">Nucleotide-binding</keyword>
<dbReference type="InterPro" id="IPR000700">
    <property type="entry name" value="PAS-assoc_C"/>
</dbReference>
<gene>
    <name evidence="15" type="ORF">ACFSGX_08590</name>
</gene>
<dbReference type="InterPro" id="IPR035965">
    <property type="entry name" value="PAS-like_dom_sf"/>
</dbReference>
<dbReference type="InterPro" id="IPR005467">
    <property type="entry name" value="His_kinase_dom"/>
</dbReference>
<evidence type="ECO:0000256" key="7">
    <source>
        <dbReference type="ARBA" id="ARBA00022840"/>
    </source>
</evidence>